<evidence type="ECO:0000256" key="8">
    <source>
        <dbReference type="ARBA" id="ARBA00023239"/>
    </source>
</evidence>
<evidence type="ECO:0000256" key="10">
    <source>
        <dbReference type="HAMAP-Rule" id="MF_01031"/>
    </source>
</evidence>
<accession>A0A4Z0BVK0</accession>
<dbReference type="AlphaFoldDB" id="A0A4Z0BVK0"/>
<keyword evidence="13" id="KW-1185">Reference proteome</keyword>
<dbReference type="Pfam" id="PF00694">
    <property type="entry name" value="Aconitase_C"/>
    <property type="match status" value="1"/>
</dbReference>
<dbReference type="PANTHER" id="PTHR43345:SF5">
    <property type="entry name" value="3-ISOPROPYLMALATE DEHYDRATASE SMALL SUBUNIT"/>
    <property type="match status" value="1"/>
</dbReference>
<dbReference type="SUPFAM" id="SSF52016">
    <property type="entry name" value="LeuD/IlvD-like"/>
    <property type="match status" value="1"/>
</dbReference>
<dbReference type="GO" id="GO:0003861">
    <property type="term" value="F:3-isopropylmalate dehydratase activity"/>
    <property type="evidence" value="ECO:0007669"/>
    <property type="project" value="UniProtKB-UniRule"/>
</dbReference>
<keyword evidence="6 10" id="KW-0432">Leucine biosynthesis</keyword>
<reference evidence="12 13" key="1">
    <citation type="submission" date="2019-03" db="EMBL/GenBank/DDBJ databases">
        <title>Ramlibacter henchirensis DSM 14656, whole genome shotgun sequence.</title>
        <authorList>
            <person name="Zhang X."/>
            <person name="Feng G."/>
            <person name="Zhu H."/>
        </authorList>
    </citation>
    <scope>NUCLEOTIDE SEQUENCE [LARGE SCALE GENOMIC DNA]</scope>
    <source>
        <strain evidence="12 13">DSM 14656</strain>
    </source>
</reference>
<dbReference type="EC" id="4.2.1.33" evidence="10"/>
<comment type="function">
    <text evidence="2 10">Catalyzes the isomerization between 2-isopropylmalate and 3-isopropylmalate, via the formation of 2-isopropylmaleate.</text>
</comment>
<protein>
    <recommendedName>
        <fullName evidence="10">3-isopropylmalate dehydratase small subunit</fullName>
        <ecNumber evidence="10">4.2.1.33</ecNumber>
    </recommendedName>
    <alternativeName>
        <fullName evidence="10">Alpha-IPM isomerase</fullName>
        <shortName evidence="10">IPMI</shortName>
    </alternativeName>
    <alternativeName>
        <fullName evidence="10">Isopropylmalate isomerase</fullName>
    </alternativeName>
</protein>
<dbReference type="EMBL" id="SMLM01000002">
    <property type="protein sequence ID" value="TFZ02901.1"/>
    <property type="molecule type" value="Genomic_DNA"/>
</dbReference>
<evidence type="ECO:0000256" key="5">
    <source>
        <dbReference type="ARBA" id="ARBA00011271"/>
    </source>
</evidence>
<dbReference type="PANTHER" id="PTHR43345">
    <property type="entry name" value="3-ISOPROPYLMALATE DEHYDRATASE SMALL SUBUNIT 2-RELATED-RELATED"/>
    <property type="match status" value="1"/>
</dbReference>
<evidence type="ECO:0000256" key="2">
    <source>
        <dbReference type="ARBA" id="ARBA00002695"/>
    </source>
</evidence>
<evidence type="ECO:0000256" key="9">
    <source>
        <dbReference type="ARBA" id="ARBA00023304"/>
    </source>
</evidence>
<dbReference type="Gene3D" id="3.20.19.10">
    <property type="entry name" value="Aconitase, domain 4"/>
    <property type="match status" value="1"/>
</dbReference>
<comment type="subunit">
    <text evidence="5 10">Heterodimer of LeuC and LeuD.</text>
</comment>
<dbReference type="Proteomes" id="UP000298180">
    <property type="component" value="Unassembled WGS sequence"/>
</dbReference>
<proteinExistence type="inferred from homology"/>
<evidence type="ECO:0000256" key="1">
    <source>
        <dbReference type="ARBA" id="ARBA00000491"/>
    </source>
</evidence>
<dbReference type="UniPathway" id="UPA00048">
    <property type="reaction ID" value="UER00071"/>
</dbReference>
<comment type="caution">
    <text evidence="12">The sequence shown here is derived from an EMBL/GenBank/DDBJ whole genome shotgun (WGS) entry which is preliminary data.</text>
</comment>
<dbReference type="HAMAP" id="MF_01031">
    <property type="entry name" value="LeuD_type1"/>
    <property type="match status" value="1"/>
</dbReference>
<dbReference type="InterPro" id="IPR000573">
    <property type="entry name" value="AconitaseA/IPMdHydase_ssu_swvl"/>
</dbReference>
<evidence type="ECO:0000313" key="13">
    <source>
        <dbReference type="Proteomes" id="UP000298180"/>
    </source>
</evidence>
<comment type="pathway">
    <text evidence="3 10">Amino-acid biosynthesis; L-leucine biosynthesis; L-leucine from 3-methyl-2-oxobutanoate: step 2/4.</text>
</comment>
<dbReference type="RefSeq" id="WP_135264425.1">
    <property type="nucleotide sequence ID" value="NZ_SMLM01000002.1"/>
</dbReference>
<evidence type="ECO:0000256" key="6">
    <source>
        <dbReference type="ARBA" id="ARBA00022430"/>
    </source>
</evidence>
<organism evidence="12 13">
    <name type="scientific">Ramlibacter henchirensis</name>
    <dbReference type="NCBI Taxonomy" id="204072"/>
    <lineage>
        <taxon>Bacteria</taxon>
        <taxon>Pseudomonadati</taxon>
        <taxon>Pseudomonadota</taxon>
        <taxon>Betaproteobacteria</taxon>
        <taxon>Burkholderiales</taxon>
        <taxon>Comamonadaceae</taxon>
        <taxon>Ramlibacter</taxon>
    </lineage>
</organism>
<evidence type="ECO:0000256" key="4">
    <source>
        <dbReference type="ARBA" id="ARBA00009845"/>
    </source>
</evidence>
<dbReference type="CDD" id="cd01577">
    <property type="entry name" value="IPMI_Swivel"/>
    <property type="match status" value="1"/>
</dbReference>
<comment type="catalytic activity">
    <reaction evidence="1 10">
        <text>(2R,3S)-3-isopropylmalate = (2S)-2-isopropylmalate</text>
        <dbReference type="Rhea" id="RHEA:32287"/>
        <dbReference type="ChEBI" id="CHEBI:1178"/>
        <dbReference type="ChEBI" id="CHEBI:35121"/>
        <dbReference type="EC" id="4.2.1.33"/>
    </reaction>
</comment>
<dbReference type="NCBIfam" id="TIGR00171">
    <property type="entry name" value="leuD"/>
    <property type="match status" value="1"/>
</dbReference>
<evidence type="ECO:0000313" key="12">
    <source>
        <dbReference type="EMBL" id="TFZ02901.1"/>
    </source>
</evidence>
<dbReference type="InterPro" id="IPR050075">
    <property type="entry name" value="LeuD"/>
</dbReference>
<keyword evidence="8 10" id="KW-0456">Lyase</keyword>
<dbReference type="InterPro" id="IPR033940">
    <property type="entry name" value="IPMI_Swivel"/>
</dbReference>
<keyword evidence="9 10" id="KW-0100">Branched-chain amino acid biosynthesis</keyword>
<name>A0A4Z0BVK0_9BURK</name>
<gene>
    <name evidence="10 12" type="primary">leuD</name>
    <name evidence="12" type="ORF">EZ313_16840</name>
</gene>
<dbReference type="GO" id="GO:0009098">
    <property type="term" value="P:L-leucine biosynthetic process"/>
    <property type="evidence" value="ECO:0007669"/>
    <property type="project" value="UniProtKB-UniRule"/>
</dbReference>
<evidence type="ECO:0000259" key="11">
    <source>
        <dbReference type="Pfam" id="PF00694"/>
    </source>
</evidence>
<dbReference type="NCBIfam" id="NF002458">
    <property type="entry name" value="PRK01641.1"/>
    <property type="match status" value="1"/>
</dbReference>
<evidence type="ECO:0000256" key="7">
    <source>
        <dbReference type="ARBA" id="ARBA00022605"/>
    </source>
</evidence>
<dbReference type="OrthoDB" id="9777465at2"/>
<dbReference type="InterPro" id="IPR004431">
    <property type="entry name" value="3-IsopropMal_deHydase_ssu"/>
</dbReference>
<dbReference type="GO" id="GO:0009316">
    <property type="term" value="C:3-isopropylmalate dehydratase complex"/>
    <property type="evidence" value="ECO:0007669"/>
    <property type="project" value="InterPro"/>
</dbReference>
<comment type="similarity">
    <text evidence="4 10">Belongs to the LeuD family. LeuD type 1 subfamily.</text>
</comment>
<keyword evidence="7 10" id="KW-0028">Amino-acid biosynthesis</keyword>
<dbReference type="InterPro" id="IPR015928">
    <property type="entry name" value="Aconitase/3IPM_dehydase_swvl"/>
</dbReference>
<evidence type="ECO:0000256" key="3">
    <source>
        <dbReference type="ARBA" id="ARBA00004729"/>
    </source>
</evidence>
<sequence length="211" mass="23028">MSPFTRVTGPAAPLPRDNVDTDVIIRVERLAALDRDQLGPYALEALRLRPDGSEDPAFILNQPPFRSAPILLAGANFGCGSSREAAVWALMGRGIRCVIAPSFGDIFFSNCFQNGLLPIRLPLGRVQAIATAAAAGAPFTVDLQQCTISSPSGEVIPFEIDAQKREALLLGLDEIQLTLRDDESIRAWQHEDQDHRPWAWLSHPAPRPSRA</sequence>
<feature type="domain" description="Aconitase A/isopropylmalate dehydratase small subunit swivel" evidence="11">
    <location>
        <begin position="1"/>
        <end position="122"/>
    </location>
</feature>